<evidence type="ECO:0000313" key="3">
    <source>
        <dbReference type="WBParaSite" id="BXY_1417400.1"/>
    </source>
</evidence>
<dbReference type="WBParaSite" id="BXY_1417400.1">
    <property type="protein sequence ID" value="BXY_1417400.1"/>
    <property type="gene ID" value="BXY_1417400"/>
</dbReference>
<sequence>MKSERRLLAQLQGLGKSPMNGRTPTGPETHPSAPRSKDNGLLKRFVIAATWHGSWTRLKTFSIQYLKK</sequence>
<dbReference type="AlphaFoldDB" id="A0A1I7SM90"/>
<name>A0A1I7SM90_BURXY</name>
<proteinExistence type="predicted"/>
<organism evidence="2 3">
    <name type="scientific">Bursaphelenchus xylophilus</name>
    <name type="common">Pinewood nematode worm</name>
    <name type="synonym">Aphelenchoides xylophilus</name>
    <dbReference type="NCBI Taxonomy" id="6326"/>
    <lineage>
        <taxon>Eukaryota</taxon>
        <taxon>Metazoa</taxon>
        <taxon>Ecdysozoa</taxon>
        <taxon>Nematoda</taxon>
        <taxon>Chromadorea</taxon>
        <taxon>Rhabditida</taxon>
        <taxon>Tylenchina</taxon>
        <taxon>Tylenchomorpha</taxon>
        <taxon>Aphelenchoidea</taxon>
        <taxon>Aphelenchoididae</taxon>
        <taxon>Bursaphelenchus</taxon>
    </lineage>
</organism>
<dbReference type="Proteomes" id="UP000095284">
    <property type="component" value="Unplaced"/>
</dbReference>
<protein>
    <submittedName>
        <fullName evidence="3">Uncharacterized protein</fullName>
    </submittedName>
</protein>
<reference evidence="3" key="1">
    <citation type="submission" date="2016-11" db="UniProtKB">
        <authorList>
            <consortium name="WormBaseParasite"/>
        </authorList>
    </citation>
    <scope>IDENTIFICATION</scope>
</reference>
<evidence type="ECO:0000256" key="1">
    <source>
        <dbReference type="SAM" id="MobiDB-lite"/>
    </source>
</evidence>
<accession>A0A1I7SM90</accession>
<evidence type="ECO:0000313" key="2">
    <source>
        <dbReference type="Proteomes" id="UP000095284"/>
    </source>
</evidence>
<feature type="region of interest" description="Disordered" evidence="1">
    <location>
        <begin position="1"/>
        <end position="39"/>
    </location>
</feature>